<evidence type="ECO:0000313" key="2">
    <source>
        <dbReference type="Proteomes" id="UP000696280"/>
    </source>
</evidence>
<dbReference type="PANTHER" id="PTHR34846">
    <property type="entry name" value="4-CARBOXYMUCONOLACTONE DECARBOXYLASE FAMILY PROTEIN (AFU_ORTHOLOGUE AFUA_6G11590)"/>
    <property type="match status" value="1"/>
</dbReference>
<name>A0A9N9L813_9HELO</name>
<dbReference type="SUPFAM" id="SSF69118">
    <property type="entry name" value="AhpD-like"/>
    <property type="match status" value="1"/>
</dbReference>
<dbReference type="Proteomes" id="UP000696280">
    <property type="component" value="Unassembled WGS sequence"/>
</dbReference>
<dbReference type="PANTHER" id="PTHR34846:SF11">
    <property type="entry name" value="4-CARBOXYMUCONOLACTONE DECARBOXYLASE FAMILY PROTEIN (AFU_ORTHOLOGUE AFUA_6G11590)"/>
    <property type="match status" value="1"/>
</dbReference>
<reference evidence="1" key="1">
    <citation type="submission" date="2021-07" db="EMBL/GenBank/DDBJ databases">
        <authorList>
            <person name="Durling M."/>
        </authorList>
    </citation>
    <scope>NUCLEOTIDE SEQUENCE</scope>
</reference>
<sequence length="191" mass="20868">MERTPPIEPENLDEKQRPLYDAISGIMDTHYKGKFAYKTPSGAFLGPMQTLLYTPSLANTSFGLQQQLATLPGLPKLARETAILTTSVLYCNKYMQYSHGILAEANGLSNEQIALIKAGRKPDTLDTASSVAYDVATGIITQKGPLGQELWENGVRVLGREGMLALLHYVGFYSYTSVVLNGCNIEAPTHI</sequence>
<evidence type="ECO:0008006" key="3">
    <source>
        <dbReference type="Google" id="ProtNLM"/>
    </source>
</evidence>
<comment type="caution">
    <text evidence="1">The sequence shown here is derived from an EMBL/GenBank/DDBJ whole genome shotgun (WGS) entry which is preliminary data.</text>
</comment>
<dbReference type="Gene3D" id="1.20.1290.10">
    <property type="entry name" value="AhpD-like"/>
    <property type="match status" value="1"/>
</dbReference>
<keyword evidence="2" id="KW-1185">Reference proteome</keyword>
<accession>A0A9N9L813</accession>
<protein>
    <recommendedName>
        <fullName evidence="3">Carboxymuconolactone decarboxylase-like domain-containing protein</fullName>
    </recommendedName>
</protein>
<evidence type="ECO:0000313" key="1">
    <source>
        <dbReference type="EMBL" id="CAG8960789.1"/>
    </source>
</evidence>
<proteinExistence type="predicted"/>
<gene>
    <name evidence="1" type="ORF">HYFRA_00002326</name>
</gene>
<dbReference type="EMBL" id="CAJVRL010000103">
    <property type="protein sequence ID" value="CAG8960789.1"/>
    <property type="molecule type" value="Genomic_DNA"/>
</dbReference>
<dbReference type="InterPro" id="IPR029032">
    <property type="entry name" value="AhpD-like"/>
</dbReference>
<dbReference type="OrthoDB" id="2567457at2759"/>
<organism evidence="1 2">
    <name type="scientific">Hymenoscyphus fraxineus</name>
    <dbReference type="NCBI Taxonomy" id="746836"/>
    <lineage>
        <taxon>Eukaryota</taxon>
        <taxon>Fungi</taxon>
        <taxon>Dikarya</taxon>
        <taxon>Ascomycota</taxon>
        <taxon>Pezizomycotina</taxon>
        <taxon>Leotiomycetes</taxon>
        <taxon>Helotiales</taxon>
        <taxon>Helotiaceae</taxon>
        <taxon>Hymenoscyphus</taxon>
    </lineage>
</organism>
<dbReference type="AlphaFoldDB" id="A0A9N9L813"/>